<reference evidence="3" key="1">
    <citation type="submission" date="2018-02" db="EMBL/GenBank/DDBJ databases">
        <title>Firefly genomes illuminate parallel origins of bioluminescence in beetles.</title>
        <authorList>
            <person name="Fallon T.R."/>
            <person name="Lower S.E.S."/>
            <person name="Behringer M."/>
            <person name="Weng J.-K."/>
        </authorList>
    </citation>
    <scope>NUCLEOTIDE SEQUENCE [LARGE SCALE GENOMIC DNA]</scope>
</reference>
<dbReference type="PANTHER" id="PTHR37305:SF1">
    <property type="entry name" value="MEMBRANE PROTEIN"/>
    <property type="match status" value="1"/>
</dbReference>
<feature type="transmembrane region" description="Helical" evidence="1">
    <location>
        <begin position="122"/>
        <end position="145"/>
    </location>
</feature>
<sequence>MKFTNPLPNKYIIIAHFKSNWKWIAGMTASWLIAVVGILIYTVHINNASNLISIVIDDVPNSHNSISLALKRIIQSSPIFIAAVVSSSMIENTITQEISRGQITLWMTSSLSRNRIMYSKIMFVWLVNLLILAPSLVPIFVYSGIAVDANQYFGHMVLELVGMFVFSLMFTAIFALIASLFSHSSRLVLIIQFSVIGYMFLFEVLELWGPDWTQYLQYFDIRSLLVVVLVSGTKGVINLMETNLGWVFGALAINIVLTSVFSYLACWIFKRKDLML</sequence>
<organism evidence="2 3">
    <name type="scientific">Williamsoniiplasma luminosum</name>
    <dbReference type="NCBI Taxonomy" id="214888"/>
    <lineage>
        <taxon>Bacteria</taxon>
        <taxon>Bacillati</taxon>
        <taxon>Mycoplasmatota</taxon>
        <taxon>Mollicutes</taxon>
        <taxon>Entomoplasmatales</taxon>
        <taxon>Williamsoniiplasma</taxon>
    </lineage>
</organism>
<feature type="transmembrane region" description="Helical" evidence="1">
    <location>
        <begin position="246"/>
        <end position="269"/>
    </location>
</feature>
<gene>
    <name evidence="2" type="ORF">C5T88_02735</name>
</gene>
<evidence type="ECO:0000256" key="1">
    <source>
        <dbReference type="SAM" id="Phobius"/>
    </source>
</evidence>
<protein>
    <submittedName>
        <fullName evidence="2">Uncharacterized protein</fullName>
    </submittedName>
</protein>
<dbReference type="AlphaFoldDB" id="A0A2S0NKD1"/>
<dbReference type="Proteomes" id="UP000239250">
    <property type="component" value="Chromosome"/>
</dbReference>
<feature type="transmembrane region" description="Helical" evidence="1">
    <location>
        <begin position="157"/>
        <end position="181"/>
    </location>
</feature>
<name>A0A2S0NKD1_9MOLU</name>
<dbReference type="PANTHER" id="PTHR37305">
    <property type="entry name" value="INTEGRAL MEMBRANE PROTEIN-RELATED"/>
    <property type="match status" value="1"/>
</dbReference>
<keyword evidence="1" id="KW-0472">Membrane</keyword>
<evidence type="ECO:0000313" key="2">
    <source>
        <dbReference type="EMBL" id="AVP49469.1"/>
    </source>
</evidence>
<feature type="transmembrane region" description="Helical" evidence="1">
    <location>
        <begin position="187"/>
        <end position="209"/>
    </location>
</feature>
<dbReference type="RefSeq" id="WP_303662057.1">
    <property type="nucleotide sequence ID" value="NZ_CP027019.1"/>
</dbReference>
<keyword evidence="1" id="KW-1133">Transmembrane helix</keyword>
<proteinExistence type="predicted"/>
<dbReference type="EMBL" id="CP027019">
    <property type="protein sequence ID" value="AVP49469.1"/>
    <property type="molecule type" value="Genomic_DNA"/>
</dbReference>
<accession>A0A2S0NKD1</accession>
<feature type="transmembrane region" description="Helical" evidence="1">
    <location>
        <begin position="21"/>
        <end position="43"/>
    </location>
</feature>
<keyword evidence="1" id="KW-0812">Transmembrane</keyword>
<evidence type="ECO:0000313" key="3">
    <source>
        <dbReference type="Proteomes" id="UP000239250"/>
    </source>
</evidence>